<comment type="similarity">
    <text evidence="2">Belongs to the major facilitator superfamily. EmrB family.</text>
</comment>
<keyword evidence="6 8" id="KW-1133">Transmembrane helix</keyword>
<evidence type="ECO:0000313" key="10">
    <source>
        <dbReference type="EMBL" id="PIZ38321.1"/>
    </source>
</evidence>
<feature type="transmembrane region" description="Helical" evidence="8">
    <location>
        <begin position="207"/>
        <end position="226"/>
    </location>
</feature>
<protein>
    <submittedName>
        <fullName evidence="10">MFS transporter</fullName>
    </submittedName>
</protein>
<feature type="transmembrane region" description="Helical" evidence="8">
    <location>
        <begin position="89"/>
        <end position="108"/>
    </location>
</feature>
<dbReference type="PRINTS" id="PR01036">
    <property type="entry name" value="TCRTETB"/>
</dbReference>
<dbReference type="SUPFAM" id="SSF103473">
    <property type="entry name" value="MFS general substrate transporter"/>
    <property type="match status" value="2"/>
</dbReference>
<proteinExistence type="inferred from homology"/>
<evidence type="ECO:0000313" key="11">
    <source>
        <dbReference type="Proteomes" id="UP000230956"/>
    </source>
</evidence>
<feature type="transmembrane region" description="Helical" evidence="8">
    <location>
        <begin position="114"/>
        <end position="135"/>
    </location>
</feature>
<feature type="transmembrane region" description="Helical" evidence="8">
    <location>
        <begin position="21"/>
        <end position="45"/>
    </location>
</feature>
<evidence type="ECO:0000256" key="8">
    <source>
        <dbReference type="SAM" id="Phobius"/>
    </source>
</evidence>
<dbReference type="PROSITE" id="PS50850">
    <property type="entry name" value="MFS"/>
    <property type="match status" value="1"/>
</dbReference>
<dbReference type="Gene3D" id="1.20.1720.10">
    <property type="entry name" value="Multidrug resistance protein D"/>
    <property type="match status" value="1"/>
</dbReference>
<dbReference type="AlphaFoldDB" id="A0A2M7T7K5"/>
<dbReference type="InterPro" id="IPR020846">
    <property type="entry name" value="MFS_dom"/>
</dbReference>
<evidence type="ECO:0000256" key="6">
    <source>
        <dbReference type="ARBA" id="ARBA00022989"/>
    </source>
</evidence>
<dbReference type="RefSeq" id="WP_286679357.1">
    <property type="nucleotide sequence ID" value="NZ_MNXI01000146.1"/>
</dbReference>
<feature type="transmembrane region" description="Helical" evidence="8">
    <location>
        <begin position="51"/>
        <end position="68"/>
    </location>
</feature>
<keyword evidence="5 8" id="KW-0812">Transmembrane</keyword>
<accession>A0A2M7T7K5</accession>
<feature type="transmembrane region" description="Helical" evidence="8">
    <location>
        <begin position="340"/>
        <end position="358"/>
    </location>
</feature>
<evidence type="ECO:0000256" key="2">
    <source>
        <dbReference type="ARBA" id="ARBA00008537"/>
    </source>
</evidence>
<dbReference type="Proteomes" id="UP000230956">
    <property type="component" value="Unassembled WGS sequence"/>
</dbReference>
<feature type="transmembrane region" description="Helical" evidence="8">
    <location>
        <begin position="277"/>
        <end position="300"/>
    </location>
</feature>
<gene>
    <name evidence="10" type="ORF">COY37_06290</name>
</gene>
<dbReference type="PANTHER" id="PTHR42718">
    <property type="entry name" value="MAJOR FACILITATOR SUPERFAMILY MULTIDRUG TRANSPORTER MFSC"/>
    <property type="match status" value="1"/>
</dbReference>
<dbReference type="PANTHER" id="PTHR42718:SF9">
    <property type="entry name" value="MAJOR FACILITATOR SUPERFAMILY MULTIDRUG TRANSPORTER MFSC"/>
    <property type="match status" value="1"/>
</dbReference>
<feature type="transmembrane region" description="Helical" evidence="8">
    <location>
        <begin position="364"/>
        <end position="382"/>
    </location>
</feature>
<evidence type="ECO:0000256" key="3">
    <source>
        <dbReference type="ARBA" id="ARBA00022448"/>
    </source>
</evidence>
<dbReference type="CDD" id="cd17321">
    <property type="entry name" value="MFS_MMR_MDR_like"/>
    <property type="match status" value="1"/>
</dbReference>
<dbReference type="GO" id="GO:0022857">
    <property type="term" value="F:transmembrane transporter activity"/>
    <property type="evidence" value="ECO:0007669"/>
    <property type="project" value="InterPro"/>
</dbReference>
<reference evidence="11" key="1">
    <citation type="submission" date="2017-09" db="EMBL/GenBank/DDBJ databases">
        <title>Depth-based differentiation of microbial function through sediment-hosted aquifers and enrichment of novel symbionts in the deep terrestrial subsurface.</title>
        <authorList>
            <person name="Probst A.J."/>
            <person name="Ladd B."/>
            <person name="Jarett J.K."/>
            <person name="Geller-Mcgrath D.E."/>
            <person name="Sieber C.M.K."/>
            <person name="Emerson J.B."/>
            <person name="Anantharaman K."/>
            <person name="Thomas B.C."/>
            <person name="Malmstrom R."/>
            <person name="Stieglmeier M."/>
            <person name="Klingl A."/>
            <person name="Woyke T."/>
            <person name="Ryan C.M."/>
            <person name="Banfield J.F."/>
        </authorList>
    </citation>
    <scope>NUCLEOTIDE SEQUENCE [LARGE SCALE GENOMIC DNA]</scope>
</reference>
<dbReference type="InterPro" id="IPR036259">
    <property type="entry name" value="MFS_trans_sf"/>
</dbReference>
<organism evidence="10 11">
    <name type="scientific">Candidatus Aquicultor secundus</name>
    <dbReference type="NCBI Taxonomy" id="1973895"/>
    <lineage>
        <taxon>Bacteria</taxon>
        <taxon>Bacillati</taxon>
        <taxon>Actinomycetota</taxon>
        <taxon>Candidatus Aquicultoria</taxon>
        <taxon>Candidatus Aquicultorales</taxon>
        <taxon>Candidatus Aquicultoraceae</taxon>
        <taxon>Candidatus Aquicultor</taxon>
    </lineage>
</organism>
<evidence type="ECO:0000259" key="9">
    <source>
        <dbReference type="PROSITE" id="PS50850"/>
    </source>
</evidence>
<feature type="domain" description="Major facilitator superfamily (MFS) profile" evidence="9">
    <location>
        <begin position="23"/>
        <end position="468"/>
    </location>
</feature>
<dbReference type="NCBIfam" id="TIGR00711">
    <property type="entry name" value="efflux_EmrB"/>
    <property type="match status" value="1"/>
</dbReference>
<dbReference type="Gene3D" id="1.20.1250.20">
    <property type="entry name" value="MFS general substrate transporter like domains"/>
    <property type="match status" value="1"/>
</dbReference>
<comment type="subcellular location">
    <subcellularLocation>
        <location evidence="1">Cell membrane</location>
        <topology evidence="1">Multi-pass membrane protein</topology>
    </subcellularLocation>
</comment>
<dbReference type="InterPro" id="IPR004638">
    <property type="entry name" value="EmrB-like"/>
</dbReference>
<evidence type="ECO:0000256" key="5">
    <source>
        <dbReference type="ARBA" id="ARBA00022692"/>
    </source>
</evidence>
<name>A0A2M7T7K5_9ACTN</name>
<keyword evidence="4" id="KW-1003">Cell membrane</keyword>
<dbReference type="Pfam" id="PF07690">
    <property type="entry name" value="MFS_1"/>
    <property type="match status" value="2"/>
</dbReference>
<dbReference type="InterPro" id="IPR011701">
    <property type="entry name" value="MFS"/>
</dbReference>
<feature type="transmembrane region" description="Helical" evidence="8">
    <location>
        <begin position="147"/>
        <end position="170"/>
    </location>
</feature>
<dbReference type="GO" id="GO:0005886">
    <property type="term" value="C:plasma membrane"/>
    <property type="evidence" value="ECO:0007669"/>
    <property type="project" value="UniProtKB-SubCell"/>
</dbReference>
<keyword evidence="7 8" id="KW-0472">Membrane</keyword>
<keyword evidence="3" id="KW-0813">Transport</keyword>
<evidence type="ECO:0000256" key="7">
    <source>
        <dbReference type="ARBA" id="ARBA00023136"/>
    </source>
</evidence>
<sequence length="486" mass="50901">MKVPEVIEKDTVKATKSNYHWYVLATVFVGTFMGPLDSSIVNIAIPSLTKYFSVGITTVEWVVMAYLLTTSSLLLSTGRLGDMVGHKRIYIIGFLTFTAASALCGISGSVQQLVFFRVVQAVGATCMFSSSPAILTDAFPTERGKALGLISISVAIGLTVGPTLGGFIVHNFGWRWIFFVNIPIGIIASIMAAFILKESKLPTVKRFDFAGATMAFLALFSVLLALSMGDKWGWRSSSTIGLLLAAVVFAAAFLYFENKVEEPMLDLSLFRIRLFTTANISALINYASLFIATFLTPFYLRDVFGESIQTTGLVLTVIPLFIGLVAPISGTLSDKIGSRMLSSLGLTINALALLGLSRTSVSTGILPVALFLGLFGFGAGLFQSPNSSAIMGAVPRHRLGIAAGMQATMRSVGMVLGVAMAGAIVGTYAPAGPADPHMASAIHIAFVSGSVIAGIGVVASLVRGGAVSVTQGALSGPAGPGKPDQG</sequence>
<feature type="transmembrane region" description="Helical" evidence="8">
    <location>
        <begin position="176"/>
        <end position="195"/>
    </location>
</feature>
<feature type="transmembrane region" description="Helical" evidence="8">
    <location>
        <begin position="441"/>
        <end position="462"/>
    </location>
</feature>
<dbReference type="EMBL" id="PFNG01000151">
    <property type="protein sequence ID" value="PIZ38321.1"/>
    <property type="molecule type" value="Genomic_DNA"/>
</dbReference>
<comment type="caution">
    <text evidence="10">The sequence shown here is derived from an EMBL/GenBank/DDBJ whole genome shotgun (WGS) entry which is preliminary data.</text>
</comment>
<feature type="transmembrane region" description="Helical" evidence="8">
    <location>
        <begin position="411"/>
        <end position="429"/>
    </location>
</feature>
<feature type="transmembrane region" description="Helical" evidence="8">
    <location>
        <begin position="238"/>
        <end position="256"/>
    </location>
</feature>
<feature type="transmembrane region" description="Helical" evidence="8">
    <location>
        <begin position="312"/>
        <end position="333"/>
    </location>
</feature>
<evidence type="ECO:0000256" key="4">
    <source>
        <dbReference type="ARBA" id="ARBA00022475"/>
    </source>
</evidence>
<evidence type="ECO:0000256" key="1">
    <source>
        <dbReference type="ARBA" id="ARBA00004651"/>
    </source>
</evidence>